<reference evidence="1" key="1">
    <citation type="journal article" date="2014" name="Front. Microbiol.">
        <title>High frequency of phylogenetically diverse reductive dehalogenase-homologous genes in deep subseafloor sedimentary metagenomes.</title>
        <authorList>
            <person name="Kawai M."/>
            <person name="Futagami T."/>
            <person name="Toyoda A."/>
            <person name="Takaki Y."/>
            <person name="Nishi S."/>
            <person name="Hori S."/>
            <person name="Arai W."/>
            <person name="Tsubouchi T."/>
            <person name="Morono Y."/>
            <person name="Uchiyama I."/>
            <person name="Ito T."/>
            <person name="Fujiyama A."/>
            <person name="Inagaki F."/>
            <person name="Takami H."/>
        </authorList>
    </citation>
    <scope>NUCLEOTIDE SEQUENCE</scope>
    <source>
        <strain evidence="1">Expedition CK06-06</strain>
    </source>
</reference>
<name>X1S1W0_9ZZZZ</name>
<comment type="caution">
    <text evidence="1">The sequence shown here is derived from an EMBL/GenBank/DDBJ whole genome shotgun (WGS) entry which is preliminary data.</text>
</comment>
<protein>
    <submittedName>
        <fullName evidence="1">Uncharacterized protein</fullName>
    </submittedName>
</protein>
<dbReference type="AlphaFoldDB" id="X1S1W0"/>
<feature type="non-terminal residue" evidence="1">
    <location>
        <position position="207"/>
    </location>
</feature>
<sequence length="207" mass="24720">MTENENTTTDFITDEKLILKLIYGVSKKYHNQIKLRLEAKQKQKQKKQKLREKFFDKQKDRKIPRRQQIKLLLFPAMLSQAIIQGIPLREPKRKEKSRGEFSPLLFEVENKFLIRKDAIINKQFIEFSLDILEYVPDKVYLQRIDTDNSKMLVKMFVDWGYLDENLLHLFLNSKKEEIAICQIVVLDEARNLVGVYPLRHISKLIRD</sequence>
<gene>
    <name evidence="1" type="ORF">S12H4_20011</name>
</gene>
<organism evidence="1">
    <name type="scientific">marine sediment metagenome</name>
    <dbReference type="NCBI Taxonomy" id="412755"/>
    <lineage>
        <taxon>unclassified sequences</taxon>
        <taxon>metagenomes</taxon>
        <taxon>ecological metagenomes</taxon>
    </lineage>
</organism>
<evidence type="ECO:0000313" key="1">
    <source>
        <dbReference type="EMBL" id="GAI86997.1"/>
    </source>
</evidence>
<accession>X1S1W0</accession>
<proteinExistence type="predicted"/>
<dbReference type="EMBL" id="BARW01010078">
    <property type="protein sequence ID" value="GAI86997.1"/>
    <property type="molecule type" value="Genomic_DNA"/>
</dbReference>